<dbReference type="EC" id="2.3.2.27" evidence="3"/>
<dbReference type="PANTHER" id="PTHR23315">
    <property type="entry name" value="U BOX DOMAIN-CONTAINING"/>
    <property type="match status" value="1"/>
</dbReference>
<keyword evidence="10" id="KW-1185">Reference proteome</keyword>
<evidence type="ECO:0000256" key="6">
    <source>
        <dbReference type="ARBA" id="ARBA00022786"/>
    </source>
</evidence>
<dbReference type="UniPathway" id="UPA00143"/>
<accession>A0A4D6KXR8</accession>
<dbReference type="SMART" id="SM00185">
    <property type="entry name" value="ARM"/>
    <property type="match status" value="3"/>
</dbReference>
<dbReference type="InterPro" id="IPR016024">
    <property type="entry name" value="ARM-type_fold"/>
</dbReference>
<keyword evidence="5" id="KW-0677">Repeat</keyword>
<gene>
    <name evidence="9" type="ORF">DEO72_LG2g2090</name>
</gene>
<dbReference type="InterPro" id="IPR003613">
    <property type="entry name" value="Ubox_domain"/>
</dbReference>
<dbReference type="PROSITE" id="PS51698">
    <property type="entry name" value="U_BOX"/>
    <property type="match status" value="1"/>
</dbReference>
<comment type="catalytic activity">
    <reaction evidence="1">
        <text>S-ubiquitinyl-[E2 ubiquitin-conjugating enzyme]-L-cysteine + [acceptor protein]-L-lysine = [E2 ubiquitin-conjugating enzyme]-L-cysteine + N(6)-ubiquitinyl-[acceptor protein]-L-lysine.</text>
        <dbReference type="EC" id="2.3.2.27"/>
    </reaction>
</comment>
<protein>
    <recommendedName>
        <fullName evidence="3">RING-type E3 ubiquitin transferase</fullName>
        <ecNumber evidence="3">2.3.2.27</ecNumber>
    </recommendedName>
</protein>
<dbReference type="InterPro" id="IPR013083">
    <property type="entry name" value="Znf_RING/FYVE/PHD"/>
</dbReference>
<dbReference type="InterPro" id="IPR000225">
    <property type="entry name" value="Armadillo"/>
</dbReference>
<dbReference type="InterPro" id="IPR045210">
    <property type="entry name" value="RING-Ubox_PUB"/>
</dbReference>
<dbReference type="SUPFAM" id="SSF48371">
    <property type="entry name" value="ARM repeat"/>
    <property type="match status" value="1"/>
</dbReference>
<dbReference type="InterPro" id="IPR011989">
    <property type="entry name" value="ARM-like"/>
</dbReference>
<dbReference type="SMART" id="SM00504">
    <property type="entry name" value="Ubox"/>
    <property type="match status" value="1"/>
</dbReference>
<evidence type="ECO:0000256" key="1">
    <source>
        <dbReference type="ARBA" id="ARBA00000900"/>
    </source>
</evidence>
<dbReference type="Gramene" id="Vigun03g265700.1.v1.2">
    <property type="protein sequence ID" value="Vigun03g265700.1.v1.2"/>
    <property type="gene ID" value="Vigun03g265700.v1.2"/>
</dbReference>
<evidence type="ECO:0000313" key="10">
    <source>
        <dbReference type="Proteomes" id="UP000501690"/>
    </source>
</evidence>
<dbReference type="CDD" id="cd16664">
    <property type="entry name" value="RING-Ubox_PUB"/>
    <property type="match status" value="1"/>
</dbReference>
<dbReference type="SUPFAM" id="SSF57850">
    <property type="entry name" value="RING/U-box"/>
    <property type="match status" value="1"/>
</dbReference>
<dbReference type="GO" id="GO:0061630">
    <property type="term" value="F:ubiquitin protein ligase activity"/>
    <property type="evidence" value="ECO:0007669"/>
    <property type="project" value="UniProtKB-EC"/>
</dbReference>
<evidence type="ECO:0000259" key="8">
    <source>
        <dbReference type="PROSITE" id="PS51698"/>
    </source>
</evidence>
<sequence length="761" mass="85946">MGYDGSELVETLPSPCSFKVHRAMCTELRKLVARILRIIPRIEEARPCGMQALCLLNSAIYKAAQLLIYCSESSKLYLAMTGDSILSKFQKARQSMVKNLVQILNMVPVMLAAEISRLIGDLECVTFVLDSAEVAAGKVLKQLLQQDSSTSDKDSVEESEIKHFQFVAARLNITSSSAILIERRSIQKLLNKVKPADQPKEIVLKNLLYLLLKNKKSITGEQIEVYMQSEGPITTENSVDESQSILHVESEPYLNHDQHRTHANELDRPTPPEEYTCPISLRLMYDPVVIASGETYERMWIQKWFDEGNTICPKTKKKLDHMALTPNVVFKDLISKWCETNGVSIPDPSRQVQHFHSWEASSNSIKSFGSSLYDLNFQMDLSNVSLGSLDTSYNSDSSHSNANHGLDLILNKTSANSRRHQSRARIHDVDLMRLSKLHERRWESQCQLIEDMRIDFKCNNHIFCSVPSEDFIDPLTRFLSTACERHDVKALRSGTKLLLEFVKCCRNGMTILTEDACIMLASLLDTEVIGEALTIMEELKGNWCEKANIAASTLLTSVSKILDVGSKQFQGKAIKIMFNFSSNSQMCAYMVSLGCIPKLLQFFGDKTLSRDCIHILKNLCETEEGKVTVVETKGCMYSIVEILGTGSDEEKEPALRILLSLCSQRVEYCEMVMEEGIIPSLVDISNSGSDMAKAYALELLRLLKEDREFENEDYYEPNFNASQESTHRYEEKKSSKKPSILKRLSIFSKSSSVAPNNRRCK</sequence>
<evidence type="ECO:0000256" key="5">
    <source>
        <dbReference type="ARBA" id="ARBA00022737"/>
    </source>
</evidence>
<comment type="pathway">
    <text evidence="2">Protein modification; protein ubiquitination.</text>
</comment>
<dbReference type="EMBL" id="CP039346">
    <property type="protein sequence ID" value="QCD81760.1"/>
    <property type="molecule type" value="Genomic_DNA"/>
</dbReference>
<dbReference type="PANTHER" id="PTHR23315:SF247">
    <property type="entry name" value="RING-TYPE E3 UBIQUITIN TRANSFERASE"/>
    <property type="match status" value="1"/>
</dbReference>
<dbReference type="OrthoDB" id="10064100at2759"/>
<name>A0A4D6KXR8_VIGUN</name>
<dbReference type="FunFam" id="3.30.40.10:FF:000809">
    <property type="entry name" value="RING-type E3 ubiquitin transferase"/>
    <property type="match status" value="1"/>
</dbReference>
<dbReference type="Gene3D" id="1.25.10.10">
    <property type="entry name" value="Leucine-rich Repeat Variant"/>
    <property type="match status" value="1"/>
</dbReference>
<evidence type="ECO:0000256" key="2">
    <source>
        <dbReference type="ARBA" id="ARBA00004906"/>
    </source>
</evidence>
<proteinExistence type="predicted"/>
<organism evidence="9 10">
    <name type="scientific">Vigna unguiculata</name>
    <name type="common">Cowpea</name>
    <dbReference type="NCBI Taxonomy" id="3917"/>
    <lineage>
        <taxon>Eukaryota</taxon>
        <taxon>Viridiplantae</taxon>
        <taxon>Streptophyta</taxon>
        <taxon>Embryophyta</taxon>
        <taxon>Tracheophyta</taxon>
        <taxon>Spermatophyta</taxon>
        <taxon>Magnoliopsida</taxon>
        <taxon>eudicotyledons</taxon>
        <taxon>Gunneridae</taxon>
        <taxon>Pentapetalae</taxon>
        <taxon>rosids</taxon>
        <taxon>fabids</taxon>
        <taxon>Fabales</taxon>
        <taxon>Fabaceae</taxon>
        <taxon>Papilionoideae</taxon>
        <taxon>50 kb inversion clade</taxon>
        <taxon>NPAAA clade</taxon>
        <taxon>indigoferoid/millettioid clade</taxon>
        <taxon>Phaseoleae</taxon>
        <taxon>Vigna</taxon>
    </lineage>
</organism>
<dbReference type="InterPro" id="IPR058678">
    <property type="entry name" value="ARM_PUB"/>
</dbReference>
<dbReference type="Proteomes" id="UP000501690">
    <property type="component" value="Linkage Group LG2"/>
</dbReference>
<reference evidence="9 10" key="1">
    <citation type="submission" date="2019-04" db="EMBL/GenBank/DDBJ databases">
        <title>An improved genome assembly and genetic linkage map for asparagus bean, Vigna unguiculata ssp. sesquipedialis.</title>
        <authorList>
            <person name="Xia Q."/>
            <person name="Zhang R."/>
            <person name="Dong Y."/>
        </authorList>
    </citation>
    <scope>NUCLEOTIDE SEQUENCE [LARGE SCALE GENOMIC DNA]</scope>
    <source>
        <tissue evidence="9">Leaf</tissue>
    </source>
</reference>
<dbReference type="Pfam" id="PF04564">
    <property type="entry name" value="U-box"/>
    <property type="match status" value="1"/>
</dbReference>
<evidence type="ECO:0000256" key="3">
    <source>
        <dbReference type="ARBA" id="ARBA00012483"/>
    </source>
</evidence>
<dbReference type="Gene3D" id="3.30.40.10">
    <property type="entry name" value="Zinc/RING finger domain, C3HC4 (zinc finger)"/>
    <property type="match status" value="1"/>
</dbReference>
<evidence type="ECO:0000256" key="4">
    <source>
        <dbReference type="ARBA" id="ARBA00022679"/>
    </source>
</evidence>
<dbReference type="GO" id="GO:0016567">
    <property type="term" value="P:protein ubiquitination"/>
    <property type="evidence" value="ECO:0007669"/>
    <property type="project" value="UniProtKB-UniPathway"/>
</dbReference>
<keyword evidence="6" id="KW-0833">Ubl conjugation pathway</keyword>
<dbReference type="Pfam" id="PF25598">
    <property type="entry name" value="ARM_PUB"/>
    <property type="match status" value="1"/>
</dbReference>
<feature type="region of interest" description="Disordered" evidence="7">
    <location>
        <begin position="718"/>
        <end position="738"/>
    </location>
</feature>
<evidence type="ECO:0000313" key="9">
    <source>
        <dbReference type="EMBL" id="QCD81760.1"/>
    </source>
</evidence>
<evidence type="ECO:0000256" key="7">
    <source>
        <dbReference type="SAM" id="MobiDB-lite"/>
    </source>
</evidence>
<dbReference type="AlphaFoldDB" id="A0A4D6KXR8"/>
<keyword evidence="4" id="KW-0808">Transferase</keyword>
<feature type="domain" description="U-box" evidence="8">
    <location>
        <begin position="270"/>
        <end position="344"/>
    </location>
</feature>